<protein>
    <submittedName>
        <fullName evidence="2">Uncharacterized protein</fullName>
    </submittedName>
</protein>
<sequence>MRNDDGFGTYLDTTRDLNAHRSQMGDAVSPGRRKKGAPGSVSAFLQSIGPTGADPAPALGAVPTGAVPTTRGPTTRGLTTPSPFATPQRATNPDSVTAVLRAIDAGHQDPAALVAAAGLSPGALLAVLQGQVFRGTVFDTTDDDGTRRFRLTEAGRRVTAAP</sequence>
<organism evidence="2 3">
    <name type="scientific">Roseospira marina</name>
    <dbReference type="NCBI Taxonomy" id="140057"/>
    <lineage>
        <taxon>Bacteria</taxon>
        <taxon>Pseudomonadati</taxon>
        <taxon>Pseudomonadota</taxon>
        <taxon>Alphaproteobacteria</taxon>
        <taxon>Rhodospirillales</taxon>
        <taxon>Rhodospirillaceae</taxon>
        <taxon>Roseospira</taxon>
    </lineage>
</organism>
<dbReference type="RefSeq" id="WP_150062959.1">
    <property type="nucleotide sequence ID" value="NZ_JACHII010000010.1"/>
</dbReference>
<dbReference type="AlphaFoldDB" id="A0A5M6IAS8"/>
<gene>
    <name evidence="2" type="ORF">F1188_13515</name>
</gene>
<name>A0A5M6IAS8_9PROT</name>
<evidence type="ECO:0000313" key="3">
    <source>
        <dbReference type="Proteomes" id="UP000324065"/>
    </source>
</evidence>
<keyword evidence="3" id="KW-1185">Reference proteome</keyword>
<proteinExistence type="predicted"/>
<evidence type="ECO:0000256" key="1">
    <source>
        <dbReference type="SAM" id="MobiDB-lite"/>
    </source>
</evidence>
<feature type="region of interest" description="Disordered" evidence="1">
    <location>
        <begin position="1"/>
        <end position="92"/>
    </location>
</feature>
<dbReference type="EMBL" id="VWPJ01000012">
    <property type="protein sequence ID" value="KAA5605047.1"/>
    <property type="molecule type" value="Genomic_DNA"/>
</dbReference>
<feature type="compositionally biased region" description="Low complexity" evidence="1">
    <location>
        <begin position="63"/>
        <end position="83"/>
    </location>
</feature>
<evidence type="ECO:0000313" key="2">
    <source>
        <dbReference type="EMBL" id="KAA5605047.1"/>
    </source>
</evidence>
<accession>A0A5M6IAS8</accession>
<dbReference type="Proteomes" id="UP000324065">
    <property type="component" value="Unassembled WGS sequence"/>
</dbReference>
<comment type="caution">
    <text evidence="2">The sequence shown here is derived from an EMBL/GenBank/DDBJ whole genome shotgun (WGS) entry which is preliminary data.</text>
</comment>
<reference evidence="2 3" key="1">
    <citation type="submission" date="2019-09" db="EMBL/GenBank/DDBJ databases">
        <title>Genome sequence of Roseospira marina, one of the more divergent members of the non-sulfur purple photosynthetic bacterial family, the Rhodospirillaceae.</title>
        <authorList>
            <person name="Meyer T."/>
            <person name="Kyndt J."/>
        </authorList>
    </citation>
    <scope>NUCLEOTIDE SEQUENCE [LARGE SCALE GENOMIC DNA]</scope>
    <source>
        <strain evidence="2 3">DSM 15113</strain>
    </source>
</reference>